<dbReference type="EMBL" id="MATO01000018">
    <property type="protein sequence ID" value="OCS92213.1"/>
    <property type="molecule type" value="Genomic_DNA"/>
</dbReference>
<organism evidence="1 2">
    <name type="scientific">Caryophanon latum</name>
    <dbReference type="NCBI Taxonomy" id="33977"/>
    <lineage>
        <taxon>Bacteria</taxon>
        <taxon>Bacillati</taxon>
        <taxon>Bacillota</taxon>
        <taxon>Bacilli</taxon>
        <taxon>Bacillales</taxon>
        <taxon>Caryophanaceae</taxon>
        <taxon>Caryophanon</taxon>
    </lineage>
</organism>
<proteinExistence type="predicted"/>
<gene>
    <name evidence="1" type="ORF">A6K76_07480</name>
</gene>
<comment type="caution">
    <text evidence="1">The sequence shown here is derived from an EMBL/GenBank/DDBJ whole genome shotgun (WGS) entry which is preliminary data.</text>
</comment>
<reference evidence="1 2" key="1">
    <citation type="submission" date="2016-07" db="EMBL/GenBank/DDBJ databases">
        <title>Caryophanon latum genome sequencing.</title>
        <authorList>
            <person name="Verma A."/>
            <person name="Pal Y."/>
            <person name="Krishnamurthi S."/>
        </authorList>
    </citation>
    <scope>NUCLEOTIDE SEQUENCE [LARGE SCALE GENOMIC DNA]</scope>
    <source>
        <strain evidence="1 2">DSM 14151</strain>
    </source>
</reference>
<protein>
    <submittedName>
        <fullName evidence="1">Uncharacterized protein</fullName>
    </submittedName>
</protein>
<accession>A0A1C0YYM3</accession>
<evidence type="ECO:0000313" key="2">
    <source>
        <dbReference type="Proteomes" id="UP000093482"/>
    </source>
</evidence>
<dbReference type="Proteomes" id="UP000093482">
    <property type="component" value="Unassembled WGS sequence"/>
</dbReference>
<sequence>MPLRLLEADQFWESAANTMFVMKVMTRVIAFTAFLKPPRHSCFVYGGLKARAFPAGVRLLFQATFMHQPQLTVMNRLFTKNDYNLPFPQLLFSTHHYNKKTSFERLFE</sequence>
<dbReference type="AlphaFoldDB" id="A0A1C0YYM3"/>
<keyword evidence="2" id="KW-1185">Reference proteome</keyword>
<name>A0A1C0YYM3_9BACL</name>
<evidence type="ECO:0000313" key="1">
    <source>
        <dbReference type="EMBL" id="OCS92213.1"/>
    </source>
</evidence>